<evidence type="ECO:0000256" key="1">
    <source>
        <dbReference type="SAM" id="Phobius"/>
    </source>
</evidence>
<dbReference type="Proteomes" id="UP000027120">
    <property type="component" value="Unassembled WGS sequence"/>
</dbReference>
<evidence type="ECO:0000313" key="3">
    <source>
        <dbReference type="Proteomes" id="UP000027120"/>
    </source>
</evidence>
<keyword evidence="1" id="KW-1133">Transmembrane helix</keyword>
<accession>A0A067DCK4</accession>
<keyword evidence="3" id="KW-1185">Reference proteome</keyword>
<protein>
    <submittedName>
        <fullName evidence="2">Uncharacterized protein</fullName>
    </submittedName>
</protein>
<dbReference type="EMBL" id="KK786758">
    <property type="protein sequence ID" value="KDO39280.1"/>
    <property type="molecule type" value="Genomic_DNA"/>
</dbReference>
<keyword evidence="1" id="KW-0472">Membrane</keyword>
<sequence length="37" mass="4204">PDSCAMLEDLSVTFYVILILMSWLHLTILGIIQRLQG</sequence>
<dbReference type="AlphaFoldDB" id="A0A067DCK4"/>
<reference evidence="2 3" key="1">
    <citation type="submission" date="2014-04" db="EMBL/GenBank/DDBJ databases">
        <authorList>
            <consortium name="International Citrus Genome Consortium"/>
            <person name="Gmitter F."/>
            <person name="Chen C."/>
            <person name="Farmerie W."/>
            <person name="Harkins T."/>
            <person name="Desany B."/>
            <person name="Mohiuddin M."/>
            <person name="Kodira C."/>
            <person name="Borodovsky M."/>
            <person name="Lomsadze A."/>
            <person name="Burns P."/>
            <person name="Jenkins J."/>
            <person name="Prochnik S."/>
            <person name="Shu S."/>
            <person name="Chapman J."/>
            <person name="Pitluck S."/>
            <person name="Schmutz J."/>
            <person name="Rokhsar D."/>
        </authorList>
    </citation>
    <scope>NUCLEOTIDE SEQUENCE</scope>
</reference>
<evidence type="ECO:0000313" key="2">
    <source>
        <dbReference type="EMBL" id="KDO39280.1"/>
    </source>
</evidence>
<feature type="transmembrane region" description="Helical" evidence="1">
    <location>
        <begin position="12"/>
        <end position="32"/>
    </location>
</feature>
<gene>
    <name evidence="2" type="ORF">CISIN_1g0477251mg</name>
</gene>
<proteinExistence type="predicted"/>
<keyword evidence="1" id="KW-0812">Transmembrane</keyword>
<organism evidence="2 3">
    <name type="scientific">Citrus sinensis</name>
    <name type="common">Sweet orange</name>
    <name type="synonym">Citrus aurantium var. sinensis</name>
    <dbReference type="NCBI Taxonomy" id="2711"/>
    <lineage>
        <taxon>Eukaryota</taxon>
        <taxon>Viridiplantae</taxon>
        <taxon>Streptophyta</taxon>
        <taxon>Embryophyta</taxon>
        <taxon>Tracheophyta</taxon>
        <taxon>Spermatophyta</taxon>
        <taxon>Magnoliopsida</taxon>
        <taxon>eudicotyledons</taxon>
        <taxon>Gunneridae</taxon>
        <taxon>Pentapetalae</taxon>
        <taxon>rosids</taxon>
        <taxon>malvids</taxon>
        <taxon>Sapindales</taxon>
        <taxon>Rutaceae</taxon>
        <taxon>Aurantioideae</taxon>
        <taxon>Citrus</taxon>
    </lineage>
</organism>
<name>A0A067DCK4_CITSI</name>
<feature type="non-terminal residue" evidence="2">
    <location>
        <position position="37"/>
    </location>
</feature>
<feature type="non-terminal residue" evidence="2">
    <location>
        <position position="1"/>
    </location>
</feature>